<keyword evidence="2" id="KW-0175">Coiled coil</keyword>
<organism evidence="3 4">
    <name type="scientific">Aporhodopirellula aestuarii</name>
    <dbReference type="NCBI Taxonomy" id="2950107"/>
    <lineage>
        <taxon>Bacteria</taxon>
        <taxon>Pseudomonadati</taxon>
        <taxon>Planctomycetota</taxon>
        <taxon>Planctomycetia</taxon>
        <taxon>Pirellulales</taxon>
        <taxon>Pirellulaceae</taxon>
        <taxon>Aporhodopirellula</taxon>
    </lineage>
</organism>
<dbReference type="PROSITE" id="PS51257">
    <property type="entry name" value="PROKAR_LIPOPROTEIN"/>
    <property type="match status" value="1"/>
</dbReference>
<dbReference type="InterPro" id="IPR051909">
    <property type="entry name" value="MFP_Cation_Efflux"/>
</dbReference>
<proteinExistence type="predicted"/>
<dbReference type="PANTHER" id="PTHR30097:SF4">
    <property type="entry name" value="SLR6042 PROTEIN"/>
    <property type="match status" value="1"/>
</dbReference>
<dbReference type="Proteomes" id="UP001202961">
    <property type="component" value="Unassembled WGS sequence"/>
</dbReference>
<dbReference type="SUPFAM" id="SSF111369">
    <property type="entry name" value="HlyD-like secretion proteins"/>
    <property type="match status" value="1"/>
</dbReference>
<sequence length="437" mass="46122">MRPLTALFQGEPLLTPLRLATASILLLTVLVGCDRKSEKSKPESVKPAKVERLPVETELAKITLTEDANRRLGITTVAVAEREVIQRRTLGGQAVIPSGRTILVSAPLAGIVTRADDRSLPAPGTKVAANQPLFSLRPLLSAERDVPTPAEQVQLVGARANLMAAQTVAAGDVDRGKAEVEGAKIAFDRATQLLADRAGARRAVDDAEATLNIAKSNLAAAQEREKQLAGLVKMLEVKSPDGEATALPMSTPISGLINRIEISEGQTVAAGAVMFEVINTDTIWIRVPVFVDLLPIIQVDQSAKLVSLSGNAFGQSVTAKPIAAPPTADALSSSADLYYEVDNRELGLRPGQRIGVELPTSKAGASLVVPNGSIVIDIYGNTWVYMVTGEREYTRSRVSVRFVDGDEAILAAGPEVGTQVVVDGAAELFGTEFGAGK</sequence>
<dbReference type="Gene3D" id="2.40.420.20">
    <property type="match status" value="1"/>
</dbReference>
<feature type="coiled-coil region" evidence="2">
    <location>
        <begin position="197"/>
        <end position="224"/>
    </location>
</feature>
<accession>A0ABT0U7P3</accession>
<evidence type="ECO:0000313" key="4">
    <source>
        <dbReference type="Proteomes" id="UP001202961"/>
    </source>
</evidence>
<evidence type="ECO:0000256" key="1">
    <source>
        <dbReference type="ARBA" id="ARBA00022448"/>
    </source>
</evidence>
<evidence type="ECO:0000313" key="3">
    <source>
        <dbReference type="EMBL" id="MCM2372930.1"/>
    </source>
</evidence>
<dbReference type="Gene3D" id="1.10.287.470">
    <property type="entry name" value="Helix hairpin bin"/>
    <property type="match status" value="1"/>
</dbReference>
<gene>
    <name evidence="3" type="ORF">NB063_20140</name>
</gene>
<evidence type="ECO:0000256" key="2">
    <source>
        <dbReference type="SAM" id="Coils"/>
    </source>
</evidence>
<dbReference type="Gene3D" id="2.40.50.100">
    <property type="match status" value="1"/>
</dbReference>
<dbReference type="Gene3D" id="2.40.30.170">
    <property type="match status" value="1"/>
</dbReference>
<comment type="caution">
    <text evidence="3">The sequence shown here is derived from an EMBL/GenBank/DDBJ whole genome shotgun (WGS) entry which is preliminary data.</text>
</comment>
<keyword evidence="4" id="KW-1185">Reference proteome</keyword>
<reference evidence="3 4" key="1">
    <citation type="journal article" date="2022" name="Syst. Appl. Microbiol.">
        <title>Rhodopirellula aestuarii sp. nov., a novel member of the genus Rhodopirellula isolated from brackish sediments collected in the Tagus River estuary, Portugal.</title>
        <authorList>
            <person name="Vitorino I.R."/>
            <person name="Klimek D."/>
            <person name="Calusinska M."/>
            <person name="Lobo-da-Cunha A."/>
            <person name="Vasconcelos V."/>
            <person name="Lage O.M."/>
        </authorList>
    </citation>
    <scope>NUCLEOTIDE SEQUENCE [LARGE SCALE GENOMIC DNA]</scope>
    <source>
        <strain evidence="3 4">ICT_H3.1</strain>
    </source>
</reference>
<protein>
    <submittedName>
        <fullName evidence="3">Efflux RND transporter periplasmic adaptor subunit</fullName>
    </submittedName>
</protein>
<keyword evidence="1" id="KW-0813">Transport</keyword>
<dbReference type="PANTHER" id="PTHR30097">
    <property type="entry name" value="CATION EFFLUX SYSTEM PROTEIN CUSB"/>
    <property type="match status" value="1"/>
</dbReference>
<dbReference type="EMBL" id="JAMQBK010000058">
    <property type="protein sequence ID" value="MCM2372930.1"/>
    <property type="molecule type" value="Genomic_DNA"/>
</dbReference>
<dbReference type="RefSeq" id="WP_250930565.1">
    <property type="nucleotide sequence ID" value="NZ_JAMQBK010000058.1"/>
</dbReference>
<name>A0ABT0U7P3_9BACT</name>